<organism evidence="6 7">
    <name type="scientific">Cupriavidus necator</name>
    <name type="common">Alcaligenes eutrophus</name>
    <name type="synonym">Ralstonia eutropha</name>
    <dbReference type="NCBI Taxonomy" id="106590"/>
    <lineage>
        <taxon>Bacteria</taxon>
        <taxon>Pseudomonadati</taxon>
        <taxon>Pseudomonadota</taxon>
        <taxon>Betaproteobacteria</taxon>
        <taxon>Burkholderiales</taxon>
        <taxon>Burkholderiaceae</taxon>
        <taxon>Cupriavidus</taxon>
    </lineage>
</organism>
<comment type="subcellular location">
    <subcellularLocation>
        <location evidence="1">Cell membrane</location>
        <topology evidence="1">Peripheral membrane protein</topology>
    </subcellularLocation>
</comment>
<comment type="similarity">
    <text evidence="2">Belongs to the ABC transporter superfamily.</text>
</comment>
<dbReference type="InterPro" id="IPR027417">
    <property type="entry name" value="P-loop_NTPase"/>
</dbReference>
<evidence type="ECO:0000256" key="3">
    <source>
        <dbReference type="ARBA" id="ARBA00022448"/>
    </source>
</evidence>
<dbReference type="SUPFAM" id="SSF52540">
    <property type="entry name" value="P-loop containing nucleoside triphosphate hydrolases"/>
    <property type="match status" value="1"/>
</dbReference>
<dbReference type="InterPro" id="IPR050086">
    <property type="entry name" value="MetN_ABC_transporter-like"/>
</dbReference>
<sequence>MVQLAQEGMTMMCVTHEMDFARKVANRVIFMDQGKVVQDAHKEEFFGNIEARSVRAWKFLSKIFQH</sequence>
<gene>
    <name evidence="6" type="ORF">BJN34_22180</name>
</gene>
<dbReference type="EMBL" id="CP017758">
    <property type="protein sequence ID" value="AQV96577.1"/>
    <property type="molecule type" value="Genomic_DNA"/>
</dbReference>
<evidence type="ECO:0000256" key="5">
    <source>
        <dbReference type="ARBA" id="ARBA00023136"/>
    </source>
</evidence>
<dbReference type="Proteomes" id="UP000189627">
    <property type="component" value="Chromosome 2"/>
</dbReference>
<keyword evidence="5" id="KW-0472">Membrane</keyword>
<dbReference type="GO" id="GO:0005886">
    <property type="term" value="C:plasma membrane"/>
    <property type="evidence" value="ECO:0007669"/>
    <property type="project" value="UniProtKB-SubCell"/>
</dbReference>
<evidence type="ECO:0000313" key="6">
    <source>
        <dbReference type="EMBL" id="AQV96577.1"/>
    </source>
</evidence>
<dbReference type="KEGG" id="cuh:BJN34_22180"/>
<evidence type="ECO:0000256" key="1">
    <source>
        <dbReference type="ARBA" id="ARBA00004202"/>
    </source>
</evidence>
<dbReference type="AlphaFoldDB" id="A0A1U9UVY0"/>
<dbReference type="PANTHER" id="PTHR43166">
    <property type="entry name" value="AMINO ACID IMPORT ATP-BINDING PROTEIN"/>
    <property type="match status" value="1"/>
</dbReference>
<proteinExistence type="inferred from homology"/>
<keyword evidence="3" id="KW-0813">Transport</keyword>
<reference evidence="7" key="1">
    <citation type="submission" date="2017-02" db="EMBL/GenBank/DDBJ databases">
        <title>Complete genome sequence of Cupriavidus necator strain NH9, a 3-chlorobenzoate degrader.</title>
        <authorList>
            <person name="Moriuchi R."/>
            <person name="Dohra H."/>
            <person name="Ogawa N."/>
        </authorList>
    </citation>
    <scope>NUCLEOTIDE SEQUENCE [LARGE SCALE GENOMIC DNA]</scope>
    <source>
        <strain evidence="7">NH9</strain>
    </source>
</reference>
<evidence type="ECO:0000256" key="4">
    <source>
        <dbReference type="ARBA" id="ARBA00022475"/>
    </source>
</evidence>
<accession>A0A1U9UVY0</accession>
<name>A0A1U9UVY0_CUPNE</name>
<keyword evidence="4" id="KW-1003">Cell membrane</keyword>
<protein>
    <submittedName>
        <fullName evidence="6">ABC transporter</fullName>
    </submittedName>
</protein>
<evidence type="ECO:0000256" key="2">
    <source>
        <dbReference type="ARBA" id="ARBA00005417"/>
    </source>
</evidence>
<dbReference type="Gene3D" id="3.40.50.300">
    <property type="entry name" value="P-loop containing nucleotide triphosphate hydrolases"/>
    <property type="match status" value="1"/>
</dbReference>
<dbReference type="PANTHER" id="PTHR43166:SF9">
    <property type="entry name" value="GLUTAMATE_ASPARTATE IMPORT ATP-BINDING PROTEIN GLTL"/>
    <property type="match status" value="1"/>
</dbReference>
<evidence type="ECO:0000313" key="7">
    <source>
        <dbReference type="Proteomes" id="UP000189627"/>
    </source>
</evidence>